<dbReference type="InterPro" id="IPR013328">
    <property type="entry name" value="6PGD_dom2"/>
</dbReference>
<name>A0A5B8I1J6_9MICC</name>
<evidence type="ECO:0000259" key="5">
    <source>
        <dbReference type="Pfam" id="PF00725"/>
    </source>
</evidence>
<reference evidence="7 9" key="1">
    <citation type="submission" date="2019-07" db="EMBL/GenBank/DDBJ databases">
        <title>Complete Genome Sequence of drought tolerant Plant Growth-Promoting Rhizobacterium Glutamicibacter halophytocola DR408.</title>
        <authorList>
            <person name="Nishu S.D."/>
            <person name="Lee T.K."/>
        </authorList>
    </citation>
    <scope>NUCLEOTIDE SEQUENCE [LARGE SCALE GENOMIC DNA]</scope>
    <source>
        <strain evidence="7 9">DR408</strain>
    </source>
</reference>
<evidence type="ECO:0000256" key="3">
    <source>
        <dbReference type="ARBA" id="ARBA00023002"/>
    </source>
</evidence>
<dbReference type="AlphaFoldDB" id="A0A5B8I1J6"/>
<sequence length="290" mass="31540">MTFRVPADIQNRPVVVVGGGTLGRRIAAVFASGGSAVRLVDLSEQQRQDATEYVAQTAPELREKLNPVPSRAAGQLETFASIEDAVSSAWLVIEAIPERLDLKRPLFGTMDRIADPDALLATNSSSYASREVITEVQHADRVLNMHFAMPPASMAVELMSDGQTAPEALEFLERELRAFGLLPFIANKESTGFIFNRIWAAIKRESLAVVGEGVSTPQDVDGIMRANMGLAAGPFQLMDQVGLDIVLDIEEHYLAESPWIPTTARDLVKSYVDAGKLGSKSGEGFYKYEA</sequence>
<evidence type="ECO:0000313" key="10">
    <source>
        <dbReference type="Proteomes" id="UP001060018"/>
    </source>
</evidence>
<dbReference type="PIRSF" id="PIRSF000105">
    <property type="entry name" value="HCDH"/>
    <property type="match status" value="1"/>
</dbReference>
<dbReference type="InterPro" id="IPR008927">
    <property type="entry name" value="6-PGluconate_DH-like_C_sf"/>
</dbReference>
<accession>A0A5B8I1J6</accession>
<organism evidence="8 10">
    <name type="scientific">Glutamicibacter halophytocola</name>
    <dbReference type="NCBI Taxonomy" id="1933880"/>
    <lineage>
        <taxon>Bacteria</taxon>
        <taxon>Bacillati</taxon>
        <taxon>Actinomycetota</taxon>
        <taxon>Actinomycetes</taxon>
        <taxon>Micrococcales</taxon>
        <taxon>Micrococcaceae</taxon>
        <taxon>Glutamicibacter</taxon>
    </lineage>
</organism>
<dbReference type="GO" id="GO:0016616">
    <property type="term" value="F:oxidoreductase activity, acting on the CH-OH group of donors, NAD or NADP as acceptor"/>
    <property type="evidence" value="ECO:0007669"/>
    <property type="project" value="InterPro"/>
</dbReference>
<dbReference type="Pfam" id="PF00725">
    <property type="entry name" value="3HCDH"/>
    <property type="match status" value="1"/>
</dbReference>
<proteinExistence type="inferred from homology"/>
<dbReference type="Gene3D" id="1.10.1040.10">
    <property type="entry name" value="N-(1-d-carboxylethyl)-l-norvaline Dehydrogenase, domain 2"/>
    <property type="match status" value="1"/>
</dbReference>
<dbReference type="RefSeq" id="WP_146276562.1">
    <property type="nucleotide sequence ID" value="NZ_CP042260.1"/>
</dbReference>
<dbReference type="InterPro" id="IPR036291">
    <property type="entry name" value="NAD(P)-bd_dom_sf"/>
</dbReference>
<feature type="domain" description="3-hydroxyacyl-CoA dehydrogenase NAD binding" evidence="6">
    <location>
        <begin position="14"/>
        <end position="180"/>
    </location>
</feature>
<dbReference type="InterPro" id="IPR006108">
    <property type="entry name" value="3HC_DH_C"/>
</dbReference>
<dbReference type="PANTHER" id="PTHR48075:SF3">
    <property type="entry name" value="3-HYDROXYACYL-COA DEHYDROGENASE"/>
    <property type="match status" value="1"/>
</dbReference>
<evidence type="ECO:0000313" key="9">
    <source>
        <dbReference type="Proteomes" id="UP000320717"/>
    </source>
</evidence>
<dbReference type="SUPFAM" id="SSF51735">
    <property type="entry name" value="NAD(P)-binding Rossmann-fold domains"/>
    <property type="match status" value="1"/>
</dbReference>
<dbReference type="InterPro" id="IPR022694">
    <property type="entry name" value="3-OHacyl-CoA_DH"/>
</dbReference>
<dbReference type="PANTHER" id="PTHR48075">
    <property type="entry name" value="3-HYDROXYACYL-COA DEHYDROGENASE FAMILY PROTEIN"/>
    <property type="match status" value="1"/>
</dbReference>
<dbReference type="GO" id="GO:0006631">
    <property type="term" value="P:fatty acid metabolic process"/>
    <property type="evidence" value="ECO:0007669"/>
    <property type="project" value="InterPro"/>
</dbReference>
<dbReference type="Pfam" id="PF02737">
    <property type="entry name" value="3HCDH_N"/>
    <property type="match status" value="1"/>
</dbReference>
<comment type="pathway">
    <text evidence="1">Lipid metabolism; butanoate metabolism.</text>
</comment>
<dbReference type="Proteomes" id="UP000320717">
    <property type="component" value="Chromosome"/>
</dbReference>
<keyword evidence="9" id="KW-1185">Reference proteome</keyword>
<feature type="domain" description="3-hydroxyacyl-CoA dehydrogenase C-terminal" evidence="5">
    <location>
        <begin position="192"/>
        <end position="288"/>
    </location>
</feature>
<dbReference type="InterPro" id="IPR006176">
    <property type="entry name" value="3-OHacyl-CoA_DH_NAD-bd"/>
</dbReference>
<dbReference type="GO" id="GO:0070403">
    <property type="term" value="F:NAD+ binding"/>
    <property type="evidence" value="ECO:0007669"/>
    <property type="project" value="InterPro"/>
</dbReference>
<keyword evidence="3" id="KW-0560">Oxidoreductase</keyword>
<dbReference type="EMBL" id="CP102487">
    <property type="protein sequence ID" value="UUX58630.1"/>
    <property type="molecule type" value="Genomic_DNA"/>
</dbReference>
<protein>
    <submittedName>
        <fullName evidence="8">3-hydroxyacyl-CoA dehydrogenase family protein</fullName>
    </submittedName>
</protein>
<evidence type="ECO:0000313" key="8">
    <source>
        <dbReference type="EMBL" id="UUX58630.1"/>
    </source>
</evidence>
<feature type="site" description="Important for catalytic activity" evidence="4">
    <location>
        <position position="146"/>
    </location>
</feature>
<dbReference type="Proteomes" id="UP001060018">
    <property type="component" value="Chromosome"/>
</dbReference>
<comment type="similarity">
    <text evidence="2">Belongs to the 3-hydroxyacyl-CoA dehydrogenase family.</text>
</comment>
<evidence type="ECO:0000259" key="6">
    <source>
        <dbReference type="Pfam" id="PF02737"/>
    </source>
</evidence>
<dbReference type="Gene3D" id="3.40.50.720">
    <property type="entry name" value="NAD(P)-binding Rossmann-like Domain"/>
    <property type="match status" value="1"/>
</dbReference>
<dbReference type="EMBL" id="CP042260">
    <property type="protein sequence ID" value="QDY66519.1"/>
    <property type="molecule type" value="Genomic_DNA"/>
</dbReference>
<gene>
    <name evidence="7" type="ORF">FQA45_09375</name>
    <name evidence="8" type="ORF">NUH22_15220</name>
</gene>
<evidence type="ECO:0000256" key="1">
    <source>
        <dbReference type="ARBA" id="ARBA00005086"/>
    </source>
</evidence>
<evidence type="ECO:0000256" key="4">
    <source>
        <dbReference type="PIRSR" id="PIRSR000105-1"/>
    </source>
</evidence>
<dbReference type="OrthoDB" id="3229174at2"/>
<dbReference type="SUPFAM" id="SSF48179">
    <property type="entry name" value="6-phosphogluconate dehydrogenase C-terminal domain-like"/>
    <property type="match status" value="1"/>
</dbReference>
<reference evidence="8" key="2">
    <citation type="journal article" date="2022" name="Pest Manag. Sci.">
        <title>Glutamicibacter halophytocola-mediated host fitness of potato tuber moth on Solanaceae crops.</title>
        <authorList>
            <person name="Wang W."/>
            <person name="Xiao G."/>
            <person name="Du G."/>
            <person name="Chang L."/>
            <person name="Yang Y."/>
            <person name="Ye J."/>
            <person name="Chen B."/>
        </authorList>
    </citation>
    <scope>NUCLEOTIDE SEQUENCE</scope>
    <source>
        <strain evidence="8">S2</strain>
    </source>
</reference>
<evidence type="ECO:0000256" key="2">
    <source>
        <dbReference type="ARBA" id="ARBA00009463"/>
    </source>
</evidence>
<evidence type="ECO:0000313" key="7">
    <source>
        <dbReference type="EMBL" id="QDY66519.1"/>
    </source>
</evidence>